<protein>
    <submittedName>
        <fullName evidence="1">Uncharacterized protein</fullName>
    </submittedName>
</protein>
<gene>
    <name evidence="1" type="ORF">GOODEAATRI_032084</name>
</gene>
<accession>A0ABV0N5Z5</accession>
<dbReference type="Proteomes" id="UP001476798">
    <property type="component" value="Unassembled WGS sequence"/>
</dbReference>
<proteinExistence type="predicted"/>
<dbReference type="EMBL" id="JAHRIO010025772">
    <property type="protein sequence ID" value="MEQ2166809.1"/>
    <property type="molecule type" value="Genomic_DNA"/>
</dbReference>
<evidence type="ECO:0000313" key="1">
    <source>
        <dbReference type="EMBL" id="MEQ2166809.1"/>
    </source>
</evidence>
<organism evidence="1 2">
    <name type="scientific">Goodea atripinnis</name>
    <dbReference type="NCBI Taxonomy" id="208336"/>
    <lineage>
        <taxon>Eukaryota</taxon>
        <taxon>Metazoa</taxon>
        <taxon>Chordata</taxon>
        <taxon>Craniata</taxon>
        <taxon>Vertebrata</taxon>
        <taxon>Euteleostomi</taxon>
        <taxon>Actinopterygii</taxon>
        <taxon>Neopterygii</taxon>
        <taxon>Teleostei</taxon>
        <taxon>Neoteleostei</taxon>
        <taxon>Acanthomorphata</taxon>
        <taxon>Ovalentaria</taxon>
        <taxon>Atherinomorphae</taxon>
        <taxon>Cyprinodontiformes</taxon>
        <taxon>Goodeidae</taxon>
        <taxon>Goodea</taxon>
    </lineage>
</organism>
<sequence length="99" mass="11026">MSSSRPGSARETPCTMGSERYWEVGQLFQASTTALRYAIELIMLYNITGPGEGKSYANKVLTYKFSRVKGCVGTLTSITPQAYKQKRSFCVVIINDAHY</sequence>
<reference evidence="1 2" key="1">
    <citation type="submission" date="2021-06" db="EMBL/GenBank/DDBJ databases">
        <authorList>
            <person name="Palmer J.M."/>
        </authorList>
    </citation>
    <scope>NUCLEOTIDE SEQUENCE [LARGE SCALE GENOMIC DNA]</scope>
    <source>
        <strain evidence="1 2">GA_2019</strain>
        <tissue evidence="1">Muscle</tissue>
    </source>
</reference>
<name>A0ABV0N5Z5_9TELE</name>
<keyword evidence="2" id="KW-1185">Reference proteome</keyword>
<evidence type="ECO:0000313" key="2">
    <source>
        <dbReference type="Proteomes" id="UP001476798"/>
    </source>
</evidence>
<comment type="caution">
    <text evidence="1">The sequence shown here is derived from an EMBL/GenBank/DDBJ whole genome shotgun (WGS) entry which is preliminary data.</text>
</comment>